<feature type="compositionally biased region" description="Polar residues" evidence="6">
    <location>
        <begin position="23"/>
        <end position="37"/>
    </location>
</feature>
<feature type="region of interest" description="Disordered" evidence="6">
    <location>
        <begin position="23"/>
        <end position="100"/>
    </location>
</feature>
<feature type="compositionally biased region" description="Basic and acidic residues" evidence="6">
    <location>
        <begin position="42"/>
        <end position="53"/>
    </location>
</feature>
<comment type="subcellular location">
    <subcellularLocation>
        <location evidence="1">Membrane</location>
        <topology evidence="1">Multi-pass membrane protein</topology>
    </subcellularLocation>
</comment>
<keyword evidence="5 7" id="KW-0472">Membrane</keyword>
<feature type="compositionally biased region" description="Acidic residues" evidence="6">
    <location>
        <begin position="69"/>
        <end position="93"/>
    </location>
</feature>
<dbReference type="Proteomes" id="UP000472372">
    <property type="component" value="Chromosome 11"/>
</dbReference>
<name>A0A6S6WF66_9PLEO</name>
<gene>
    <name evidence="9" type="ORF">PTTW11_10902</name>
</gene>
<dbReference type="InterPro" id="IPR009311">
    <property type="entry name" value="IFI6/IFI27-like"/>
</dbReference>
<dbReference type="PANTHER" id="PTHR16932">
    <property type="entry name" value="INTERFERON ALPHA-INDUCIBLE PROTEIN 27"/>
    <property type="match status" value="1"/>
</dbReference>
<feature type="transmembrane region" description="Helical" evidence="7">
    <location>
        <begin position="190"/>
        <end position="212"/>
    </location>
</feature>
<evidence type="ECO:0000256" key="5">
    <source>
        <dbReference type="ARBA" id="ARBA00023136"/>
    </source>
</evidence>
<accession>A0A6S6WF66</accession>
<dbReference type="PANTHER" id="PTHR16932:SF18">
    <property type="entry name" value="INTERFERON, ALPHA-INDUCIBLE PROTEIN 27-LIKE 2"/>
    <property type="match status" value="1"/>
</dbReference>
<feature type="chain" id="PRO_5043590782" evidence="8">
    <location>
        <begin position="23"/>
        <end position="309"/>
    </location>
</feature>
<feature type="transmembrane region" description="Helical" evidence="7">
    <location>
        <begin position="277"/>
        <end position="296"/>
    </location>
</feature>
<feature type="transmembrane region" description="Helical" evidence="7">
    <location>
        <begin position="164"/>
        <end position="184"/>
    </location>
</feature>
<organism evidence="9 10">
    <name type="scientific">Pyrenophora teres f. teres</name>
    <dbReference type="NCBI Taxonomy" id="97479"/>
    <lineage>
        <taxon>Eukaryota</taxon>
        <taxon>Fungi</taxon>
        <taxon>Dikarya</taxon>
        <taxon>Ascomycota</taxon>
        <taxon>Pezizomycotina</taxon>
        <taxon>Dothideomycetes</taxon>
        <taxon>Pleosporomycetidae</taxon>
        <taxon>Pleosporales</taxon>
        <taxon>Pleosporineae</taxon>
        <taxon>Pleosporaceae</taxon>
        <taxon>Pyrenophora</taxon>
    </lineage>
</organism>
<proteinExistence type="inferred from homology"/>
<keyword evidence="3 7" id="KW-0812">Transmembrane</keyword>
<evidence type="ECO:0000313" key="10">
    <source>
        <dbReference type="Proteomes" id="UP000472372"/>
    </source>
</evidence>
<sequence length="309" mass="32875">MVNTSWIAAWFTVKIMMFSAHTTAPTGEQQPESSQSYDAEDKENGHEANVKDFLDEDDKQESHKATVEDGSDDEDSESDEDFPEEATDADVAADADSSGINSTNNSIRNFWAATRRAAVSKATELAAQAKDAMFNAIKKIKELGFVGTAKAIGNWVKEHPWETAAIVTMVTLACTAIGLAVVGFGASGVAAGSIAAGIQAGIGNVVAGSLFATCTSAMMGGSGALIIFGGVGVGTFATIAVALTAWRRFKSQRERTLVKTRNPTTLSDTSGKAVDNAIFWTICAAAAAVYYMKSWWRRNSSRTRRSRSD</sequence>
<evidence type="ECO:0000256" key="3">
    <source>
        <dbReference type="ARBA" id="ARBA00022692"/>
    </source>
</evidence>
<feature type="transmembrane region" description="Helical" evidence="7">
    <location>
        <begin position="224"/>
        <end position="246"/>
    </location>
</feature>
<dbReference type="AlphaFoldDB" id="A0A6S6WF66"/>
<evidence type="ECO:0000256" key="8">
    <source>
        <dbReference type="SAM" id="SignalP"/>
    </source>
</evidence>
<dbReference type="GO" id="GO:0016020">
    <property type="term" value="C:membrane"/>
    <property type="evidence" value="ECO:0007669"/>
    <property type="project" value="UniProtKB-SubCell"/>
</dbReference>
<keyword evidence="8" id="KW-0732">Signal</keyword>
<dbReference type="InterPro" id="IPR038213">
    <property type="entry name" value="IFI6/IFI27-like_sf"/>
</dbReference>
<protein>
    <submittedName>
        <fullName evidence="9">Ifi-6-16 multi-domain protein</fullName>
    </submittedName>
</protein>
<evidence type="ECO:0000256" key="6">
    <source>
        <dbReference type="SAM" id="MobiDB-lite"/>
    </source>
</evidence>
<evidence type="ECO:0000313" key="9">
    <source>
        <dbReference type="EMBL" id="CAE7217021.1"/>
    </source>
</evidence>
<reference evidence="9" key="1">
    <citation type="submission" date="2021-02" db="EMBL/GenBank/DDBJ databases">
        <authorList>
            <person name="Syme A R."/>
            <person name="Syme A R."/>
            <person name="Moolhuijzen P."/>
        </authorList>
    </citation>
    <scope>NUCLEOTIDE SEQUENCE</scope>
    <source>
        <strain evidence="9">W1-1</strain>
    </source>
</reference>
<evidence type="ECO:0000256" key="1">
    <source>
        <dbReference type="ARBA" id="ARBA00004141"/>
    </source>
</evidence>
<keyword evidence="4 7" id="KW-1133">Transmembrane helix</keyword>
<comment type="similarity">
    <text evidence="2">Belongs to the IFI6/IFI27 family.</text>
</comment>
<evidence type="ECO:0000256" key="7">
    <source>
        <dbReference type="SAM" id="Phobius"/>
    </source>
</evidence>
<dbReference type="EMBL" id="HG992987">
    <property type="protein sequence ID" value="CAE7217021.1"/>
    <property type="molecule type" value="Genomic_DNA"/>
</dbReference>
<dbReference type="Gene3D" id="6.10.110.10">
    <property type="match status" value="1"/>
</dbReference>
<feature type="signal peptide" evidence="8">
    <location>
        <begin position="1"/>
        <end position="22"/>
    </location>
</feature>
<evidence type="ECO:0000256" key="4">
    <source>
        <dbReference type="ARBA" id="ARBA00022989"/>
    </source>
</evidence>
<evidence type="ECO:0000256" key="2">
    <source>
        <dbReference type="ARBA" id="ARBA00007262"/>
    </source>
</evidence>